<evidence type="ECO:0000313" key="1">
    <source>
        <dbReference type="EMBL" id="VGO14627.1"/>
    </source>
</evidence>
<name>A0A6C2U479_PONDE</name>
<dbReference type="AlphaFoldDB" id="A0A6C2U479"/>
<protein>
    <submittedName>
        <fullName evidence="1">Uncharacterized protein</fullName>
    </submittedName>
</protein>
<keyword evidence="2" id="KW-1185">Reference proteome</keyword>
<reference evidence="1 2" key="1">
    <citation type="submission" date="2019-04" db="EMBL/GenBank/DDBJ databases">
        <authorList>
            <person name="Van Vliet M D."/>
        </authorList>
    </citation>
    <scope>NUCLEOTIDE SEQUENCE [LARGE SCALE GENOMIC DNA]</scope>
    <source>
        <strain evidence="1 2">F1</strain>
    </source>
</reference>
<accession>A0A6C2U479</accession>
<dbReference type="EMBL" id="CAAHFG010000002">
    <property type="protein sequence ID" value="VGO14627.1"/>
    <property type="molecule type" value="Genomic_DNA"/>
</dbReference>
<proteinExistence type="predicted"/>
<evidence type="ECO:0000313" key="2">
    <source>
        <dbReference type="Proteomes" id="UP000366872"/>
    </source>
</evidence>
<gene>
    <name evidence="1" type="ORF">PDESU_03192</name>
</gene>
<dbReference type="Proteomes" id="UP000366872">
    <property type="component" value="Unassembled WGS sequence"/>
</dbReference>
<sequence length="79" mass="9474">MADEMNGLFRKIFPTEQIHKNFMNKIICYFTGLKCWGEIRKISPIKNYNSLAIVCRTAQPRPRCLNISKRYYFCEFIIF</sequence>
<organism evidence="1 2">
    <name type="scientific">Pontiella desulfatans</name>
    <dbReference type="NCBI Taxonomy" id="2750659"/>
    <lineage>
        <taxon>Bacteria</taxon>
        <taxon>Pseudomonadati</taxon>
        <taxon>Kiritimatiellota</taxon>
        <taxon>Kiritimatiellia</taxon>
        <taxon>Kiritimatiellales</taxon>
        <taxon>Pontiellaceae</taxon>
        <taxon>Pontiella</taxon>
    </lineage>
</organism>